<accession>A0ABU7LQD3</accession>
<keyword evidence="2 4" id="KW-0067">ATP-binding</keyword>
<dbReference type="InterPro" id="IPR003439">
    <property type="entry name" value="ABC_transporter-like_ATP-bd"/>
</dbReference>
<dbReference type="PROSITE" id="PS50893">
    <property type="entry name" value="ABC_TRANSPORTER_2"/>
    <property type="match status" value="1"/>
</dbReference>
<dbReference type="PANTHER" id="PTHR24220">
    <property type="entry name" value="IMPORT ATP-BINDING PROTEIN"/>
    <property type="match status" value="1"/>
</dbReference>
<dbReference type="SUPFAM" id="SSF52540">
    <property type="entry name" value="P-loop containing nucleoside triphosphate hydrolases"/>
    <property type="match status" value="1"/>
</dbReference>
<organism evidence="4 5">
    <name type="scientific">Hyphobacterium lacteum</name>
    <dbReference type="NCBI Taxonomy" id="3116575"/>
    <lineage>
        <taxon>Bacteria</taxon>
        <taxon>Pseudomonadati</taxon>
        <taxon>Pseudomonadota</taxon>
        <taxon>Alphaproteobacteria</taxon>
        <taxon>Maricaulales</taxon>
        <taxon>Maricaulaceae</taxon>
        <taxon>Hyphobacterium</taxon>
    </lineage>
</organism>
<gene>
    <name evidence="4" type="ORF">V0U79_05450</name>
</gene>
<protein>
    <submittedName>
        <fullName evidence="4">ATP-binding cassette domain-containing protein</fullName>
    </submittedName>
</protein>
<dbReference type="PANTHER" id="PTHR24220:SF376">
    <property type="entry name" value="ABC TRANSPORTER"/>
    <property type="match status" value="1"/>
</dbReference>
<dbReference type="Proteomes" id="UP001354971">
    <property type="component" value="Unassembled WGS sequence"/>
</dbReference>
<evidence type="ECO:0000259" key="3">
    <source>
        <dbReference type="PROSITE" id="PS50893"/>
    </source>
</evidence>
<dbReference type="EMBL" id="JAZDRP010000003">
    <property type="protein sequence ID" value="MEE2525804.1"/>
    <property type="molecule type" value="Genomic_DNA"/>
</dbReference>
<evidence type="ECO:0000313" key="4">
    <source>
        <dbReference type="EMBL" id="MEE2525804.1"/>
    </source>
</evidence>
<dbReference type="Pfam" id="PF00005">
    <property type="entry name" value="ABC_tran"/>
    <property type="match status" value="1"/>
</dbReference>
<reference evidence="4 5" key="1">
    <citation type="submission" date="2024-01" db="EMBL/GenBank/DDBJ databases">
        <title>Hyphobacterium bacterium isolated from marine sediment.</title>
        <authorList>
            <person name="Zhao S."/>
        </authorList>
    </citation>
    <scope>NUCLEOTIDE SEQUENCE [LARGE SCALE GENOMIC DNA]</scope>
    <source>
        <strain evidence="5">HN65</strain>
    </source>
</reference>
<name>A0ABU7LQD3_9PROT</name>
<dbReference type="InterPro" id="IPR003593">
    <property type="entry name" value="AAA+_ATPase"/>
</dbReference>
<dbReference type="InterPro" id="IPR027417">
    <property type="entry name" value="P-loop_NTPase"/>
</dbReference>
<evidence type="ECO:0000256" key="1">
    <source>
        <dbReference type="ARBA" id="ARBA00022741"/>
    </source>
</evidence>
<dbReference type="InterPro" id="IPR015854">
    <property type="entry name" value="ABC_transpr_LolD-like"/>
</dbReference>
<feature type="domain" description="ABC transporter" evidence="3">
    <location>
        <begin position="11"/>
        <end position="253"/>
    </location>
</feature>
<keyword evidence="5" id="KW-1185">Reference proteome</keyword>
<evidence type="ECO:0000256" key="2">
    <source>
        <dbReference type="ARBA" id="ARBA00022840"/>
    </source>
</evidence>
<evidence type="ECO:0000313" key="5">
    <source>
        <dbReference type="Proteomes" id="UP001354971"/>
    </source>
</evidence>
<dbReference type="SMART" id="SM00382">
    <property type="entry name" value="AAA"/>
    <property type="match status" value="1"/>
</dbReference>
<dbReference type="RefSeq" id="WP_330198467.1">
    <property type="nucleotide sequence ID" value="NZ_JAZDRP010000003.1"/>
</dbReference>
<comment type="caution">
    <text evidence="4">The sequence shown here is derived from an EMBL/GenBank/DDBJ whole genome shotgun (WGS) entry which is preliminary data.</text>
</comment>
<sequence length="254" mass="28434">MGQLASTHWTLRVENLHHYYGTQRTTPSVVFEAEQAFCPSEITVLVGESGSGKSTLLKMLGGLDCPEQGRMQVMWDISADPSKKRKTAIEQDLPHRHDWLAHYRRHRVAYLFQDGGLIDDFSVWQNVLLPLRYAEIAREERDSRCQAALERVGLKDKISKKLRELSGGERHRVAMARTIARQAAIVICDEPTAALDEDNAYLMRDILRDEAARGACVFIATHDHRLMDEDFATRIIKVSHGIAALSSGGAAPAS</sequence>
<dbReference type="Gene3D" id="3.40.50.300">
    <property type="entry name" value="P-loop containing nucleotide triphosphate hydrolases"/>
    <property type="match status" value="1"/>
</dbReference>
<proteinExistence type="predicted"/>
<dbReference type="GO" id="GO:0005524">
    <property type="term" value="F:ATP binding"/>
    <property type="evidence" value="ECO:0007669"/>
    <property type="project" value="UniProtKB-KW"/>
</dbReference>
<keyword evidence="1" id="KW-0547">Nucleotide-binding</keyword>